<dbReference type="PANTHER" id="PTHR11736:SF14">
    <property type="entry name" value="NSE3 HOMOLOG, SMC5-SMC6 COMPLEX COMPONENT"/>
    <property type="match status" value="1"/>
</dbReference>
<sequence length="119" mass="13772">MIYGSDLKIQLWQAIQKLGLSQDEKSHPVYGDLKKLITTEFPRQLYLEYTRVANTDPAVYELRWGARAKAEVDLEKLLQMVTEIYGNNMTAQSWRSQYKLVQEWKAGKGLDAEEMVEDG</sequence>
<dbReference type="PROSITE" id="PS50838">
    <property type="entry name" value="MAGE"/>
    <property type="match status" value="1"/>
</dbReference>
<evidence type="ECO:0000259" key="1">
    <source>
        <dbReference type="PROSITE" id="PS50838"/>
    </source>
</evidence>
<gene>
    <name evidence="2" type="ORF">BSL78_08200</name>
</gene>
<dbReference type="EMBL" id="MRZV01000230">
    <property type="protein sequence ID" value="PIK54917.1"/>
    <property type="molecule type" value="Genomic_DNA"/>
</dbReference>
<evidence type="ECO:0000313" key="2">
    <source>
        <dbReference type="EMBL" id="PIK54917.1"/>
    </source>
</evidence>
<protein>
    <submittedName>
        <fullName evidence="2">Putative melanoma-associated antigen D2-like</fullName>
    </submittedName>
</protein>
<dbReference type="AlphaFoldDB" id="A0A2G8L3T0"/>
<dbReference type="FunFam" id="1.10.10.1210:FF:000001">
    <property type="entry name" value="melanoma-associated antigen D1"/>
    <property type="match status" value="1"/>
</dbReference>
<keyword evidence="3" id="KW-1185">Reference proteome</keyword>
<dbReference type="PANTHER" id="PTHR11736">
    <property type="entry name" value="MELANOMA-ASSOCIATED ANTIGEN MAGE ANTIGEN"/>
    <property type="match status" value="1"/>
</dbReference>
<evidence type="ECO:0000313" key="3">
    <source>
        <dbReference type="Proteomes" id="UP000230750"/>
    </source>
</evidence>
<dbReference type="InterPro" id="IPR041899">
    <property type="entry name" value="MAGE_WH2"/>
</dbReference>
<name>A0A2G8L3T0_STIJA</name>
<dbReference type="Proteomes" id="UP000230750">
    <property type="component" value="Unassembled WGS sequence"/>
</dbReference>
<dbReference type="Pfam" id="PF01454">
    <property type="entry name" value="MAGE"/>
    <property type="match status" value="1"/>
</dbReference>
<dbReference type="InterPro" id="IPR002190">
    <property type="entry name" value="MHD_dom"/>
</dbReference>
<dbReference type="Gene3D" id="1.10.10.1210">
    <property type="entry name" value="MAGE homology domain, winged helix WH2 motif"/>
    <property type="match status" value="1"/>
</dbReference>
<feature type="domain" description="MAGE" evidence="1">
    <location>
        <begin position="10"/>
        <end position="88"/>
    </location>
</feature>
<dbReference type="STRING" id="307972.A0A2G8L3T0"/>
<proteinExistence type="predicted"/>
<reference evidence="2 3" key="1">
    <citation type="journal article" date="2017" name="PLoS Biol.">
        <title>The sea cucumber genome provides insights into morphological evolution and visceral regeneration.</title>
        <authorList>
            <person name="Zhang X."/>
            <person name="Sun L."/>
            <person name="Yuan J."/>
            <person name="Sun Y."/>
            <person name="Gao Y."/>
            <person name="Zhang L."/>
            <person name="Li S."/>
            <person name="Dai H."/>
            <person name="Hamel J.F."/>
            <person name="Liu C."/>
            <person name="Yu Y."/>
            <person name="Liu S."/>
            <person name="Lin W."/>
            <person name="Guo K."/>
            <person name="Jin S."/>
            <person name="Xu P."/>
            <person name="Storey K.B."/>
            <person name="Huan P."/>
            <person name="Zhang T."/>
            <person name="Zhou Y."/>
            <person name="Zhang J."/>
            <person name="Lin C."/>
            <person name="Li X."/>
            <person name="Xing L."/>
            <person name="Huo D."/>
            <person name="Sun M."/>
            <person name="Wang L."/>
            <person name="Mercier A."/>
            <person name="Li F."/>
            <person name="Yang H."/>
            <person name="Xiang J."/>
        </authorList>
    </citation>
    <scope>NUCLEOTIDE SEQUENCE [LARGE SCALE GENOMIC DNA]</scope>
    <source>
        <strain evidence="2">Shaxun</strain>
        <tissue evidence="2">Muscle</tissue>
    </source>
</reference>
<dbReference type="InterPro" id="IPR037445">
    <property type="entry name" value="MAGE"/>
</dbReference>
<dbReference type="OrthoDB" id="205198at2759"/>
<accession>A0A2G8L3T0</accession>
<dbReference type="GO" id="GO:0005634">
    <property type="term" value="C:nucleus"/>
    <property type="evidence" value="ECO:0007669"/>
    <property type="project" value="TreeGrafter"/>
</dbReference>
<comment type="caution">
    <text evidence="2">The sequence shown here is derived from an EMBL/GenBank/DDBJ whole genome shotgun (WGS) entry which is preliminary data.</text>
</comment>
<organism evidence="2 3">
    <name type="scientific">Stichopus japonicus</name>
    <name type="common">Sea cucumber</name>
    <dbReference type="NCBI Taxonomy" id="307972"/>
    <lineage>
        <taxon>Eukaryota</taxon>
        <taxon>Metazoa</taxon>
        <taxon>Echinodermata</taxon>
        <taxon>Eleutherozoa</taxon>
        <taxon>Echinozoa</taxon>
        <taxon>Holothuroidea</taxon>
        <taxon>Aspidochirotacea</taxon>
        <taxon>Aspidochirotida</taxon>
        <taxon>Stichopodidae</taxon>
        <taxon>Apostichopus</taxon>
    </lineage>
</organism>